<evidence type="ECO:0000313" key="2">
    <source>
        <dbReference type="EMBL" id="KAH0939038.1"/>
    </source>
</evidence>
<keyword evidence="3" id="KW-1185">Reference proteome</keyword>
<feature type="domain" description="Transposase MuDR plant" evidence="1">
    <location>
        <begin position="39"/>
        <end position="105"/>
    </location>
</feature>
<feature type="non-terminal residue" evidence="2">
    <location>
        <position position="1"/>
    </location>
</feature>
<dbReference type="Proteomes" id="UP000824890">
    <property type="component" value="Unassembled WGS sequence"/>
</dbReference>
<feature type="non-terminal residue" evidence="2">
    <location>
        <position position="189"/>
    </location>
</feature>
<reference evidence="2 3" key="1">
    <citation type="submission" date="2021-05" db="EMBL/GenBank/DDBJ databases">
        <title>Genome Assembly of Synthetic Allotetraploid Brassica napus Reveals Homoeologous Exchanges between Subgenomes.</title>
        <authorList>
            <person name="Davis J.T."/>
        </authorList>
    </citation>
    <scope>NUCLEOTIDE SEQUENCE [LARGE SCALE GENOMIC DNA]</scope>
    <source>
        <strain evidence="3">cv. Da-Ae</strain>
        <tissue evidence="2">Seedling</tissue>
    </source>
</reference>
<evidence type="ECO:0000259" key="1">
    <source>
        <dbReference type="Pfam" id="PF03108"/>
    </source>
</evidence>
<name>A0ABQ8EE56_BRANA</name>
<protein>
    <recommendedName>
        <fullName evidence="1">Transposase MuDR plant domain-containing protein</fullName>
    </recommendedName>
</protein>
<dbReference type="InterPro" id="IPR004332">
    <property type="entry name" value="Transposase_MuDR"/>
</dbReference>
<proteinExistence type="predicted"/>
<comment type="caution">
    <text evidence="2">The sequence shown here is derived from an EMBL/GenBank/DDBJ whole genome shotgun (WGS) entry which is preliminary data.</text>
</comment>
<sequence length="189" mass="21828">ASDDCQILGKYTQLQLSNAFAFASDDCQILEGAHMFSKDQLYVGQVFPRKEAFKFHMTLYAISNKLRYLVKKLEPRKILLECVEGASCGWRVYATKIGGFPKFEINTMENVHTCSVDDQPCNFNRYWRYDGAQIWDMRGQRPWTLGVIMRNDHKVPISYWKAWRSRESAIDQGVGSAETAYLSLPSYLE</sequence>
<dbReference type="EMBL" id="JAGKQM010000002">
    <property type="protein sequence ID" value="KAH0939038.1"/>
    <property type="molecule type" value="Genomic_DNA"/>
</dbReference>
<dbReference type="Pfam" id="PF03108">
    <property type="entry name" value="DBD_Tnp_Mut"/>
    <property type="match status" value="1"/>
</dbReference>
<accession>A0ABQ8EE56</accession>
<evidence type="ECO:0000313" key="3">
    <source>
        <dbReference type="Proteomes" id="UP000824890"/>
    </source>
</evidence>
<gene>
    <name evidence="2" type="ORF">HID58_006499</name>
</gene>
<organism evidence="2 3">
    <name type="scientific">Brassica napus</name>
    <name type="common">Rape</name>
    <dbReference type="NCBI Taxonomy" id="3708"/>
    <lineage>
        <taxon>Eukaryota</taxon>
        <taxon>Viridiplantae</taxon>
        <taxon>Streptophyta</taxon>
        <taxon>Embryophyta</taxon>
        <taxon>Tracheophyta</taxon>
        <taxon>Spermatophyta</taxon>
        <taxon>Magnoliopsida</taxon>
        <taxon>eudicotyledons</taxon>
        <taxon>Gunneridae</taxon>
        <taxon>Pentapetalae</taxon>
        <taxon>rosids</taxon>
        <taxon>malvids</taxon>
        <taxon>Brassicales</taxon>
        <taxon>Brassicaceae</taxon>
        <taxon>Brassiceae</taxon>
        <taxon>Brassica</taxon>
    </lineage>
</organism>